<evidence type="ECO:0000259" key="3">
    <source>
        <dbReference type="Pfam" id="PF20737"/>
    </source>
</evidence>
<dbReference type="PANTHER" id="PTHR43465">
    <property type="entry name" value="DUF1680 DOMAIN PROTEIN (AFU_ORTHOLOGUE AFUA_1G08910)"/>
    <property type="match status" value="1"/>
</dbReference>
<dbReference type="PANTHER" id="PTHR43465:SF2">
    <property type="entry name" value="DUF1680 DOMAIN PROTEIN (AFU_ORTHOLOGUE AFUA_1G08910)"/>
    <property type="match status" value="1"/>
</dbReference>
<dbReference type="PATRIC" id="fig|1123384.7.peg.1340"/>
<dbReference type="PaxDb" id="1123384-AJ81_06655"/>
<evidence type="ECO:0008006" key="6">
    <source>
        <dbReference type="Google" id="ProtNLM"/>
    </source>
</evidence>
<feature type="domain" description="Non-reducing end beta-L-arabinofuranosidase-like GH127 C-terminal" evidence="3">
    <location>
        <begin position="505"/>
        <end position="618"/>
    </location>
</feature>
<evidence type="ECO:0000313" key="5">
    <source>
        <dbReference type="Proteomes" id="UP000077469"/>
    </source>
</evidence>
<reference evidence="4 5" key="1">
    <citation type="submission" date="2014-01" db="EMBL/GenBank/DDBJ databases">
        <title>Genome sequencing of Thermotog hypogea.</title>
        <authorList>
            <person name="Zhang X."/>
            <person name="Alvare G."/>
            <person name="Fristensky B."/>
            <person name="Chen L."/>
            <person name="Suen T."/>
            <person name="Chen Q."/>
            <person name="Ma K."/>
        </authorList>
    </citation>
    <scope>NUCLEOTIDE SEQUENCE [LARGE SCALE GENOMIC DNA]</scope>
    <source>
        <strain evidence="4 5">DSM 11164</strain>
    </source>
</reference>
<evidence type="ECO:0000259" key="1">
    <source>
        <dbReference type="Pfam" id="PF07944"/>
    </source>
</evidence>
<evidence type="ECO:0000259" key="2">
    <source>
        <dbReference type="Pfam" id="PF20736"/>
    </source>
</evidence>
<dbReference type="InterPro" id="IPR049049">
    <property type="entry name" value="Beta-AFase-like_GH127_C"/>
</dbReference>
<dbReference type="Pfam" id="PF07944">
    <property type="entry name" value="Beta-AFase-like_GH127_cat"/>
    <property type="match status" value="1"/>
</dbReference>
<dbReference type="STRING" id="1123384.AJ81_06655"/>
<dbReference type="Pfam" id="PF20737">
    <property type="entry name" value="Glyco_hydro127C"/>
    <property type="match status" value="1"/>
</dbReference>
<dbReference type="InterPro" id="IPR049046">
    <property type="entry name" value="Beta-AFase-like_GH127_middle"/>
</dbReference>
<feature type="domain" description="Non-reducing end beta-L-arabinofuranosidase-like GH127 middle" evidence="2">
    <location>
        <begin position="409"/>
        <end position="503"/>
    </location>
</feature>
<dbReference type="AlphaFoldDB" id="A0A0X1KRW6"/>
<organism evidence="4 5">
    <name type="scientific">Pseudothermotoga hypogea DSM 11164 = NBRC 106472</name>
    <dbReference type="NCBI Taxonomy" id="1123384"/>
    <lineage>
        <taxon>Bacteria</taxon>
        <taxon>Thermotogati</taxon>
        <taxon>Thermotogota</taxon>
        <taxon>Thermotogae</taxon>
        <taxon>Thermotogales</taxon>
        <taxon>Thermotogaceae</taxon>
        <taxon>Pseudothermotoga</taxon>
    </lineage>
</organism>
<dbReference type="InterPro" id="IPR049174">
    <property type="entry name" value="Beta-AFase-like"/>
</dbReference>
<dbReference type="Proteomes" id="UP000077469">
    <property type="component" value="Chromosome"/>
</dbReference>
<dbReference type="InterPro" id="IPR008928">
    <property type="entry name" value="6-hairpin_glycosidase_sf"/>
</dbReference>
<dbReference type="RefSeq" id="WP_031504530.1">
    <property type="nucleotide sequence ID" value="NC_022795.1"/>
</dbReference>
<name>A0A0X1KRW6_9THEM</name>
<sequence length="620" mass="71927">MNDTFLMRCEESPAALLKPVALENVRINGYLGRYLERALEITIPSQYELLESTGRIDNFRRASGKINREFQGYFFNDSDVYKWVEGCSYALIYANPEQREKLKAMLDEVTKEIADAQSPDGYLNTYFTFEREKDRWTDLANMHELYCAGHLIQAAIAHHRVTKEKTLLNVALRFADHINKTFGPDKKKGASGHPEIEMALVELFRQTKNRDYLNLARFFILERGKGYAGGKEYTIDHKPFLELNEVVGHAVRMLYLCCGATDLYLETKEESFFKTLIELYNNMITKKMYITGGVGSRYEGESFGEDYELPNRRAYAETCAAIANFMWSWRMLLATGKSVFADTMELVLYNGLLSGISIDGKHYFYVNPLEDSGKHVRQEWFKCACCPTNLARFLPSMTNYLYTVSDKGLWVHLYENSHCEATLNGEKVSIWQNTHYPFSSEVEILVKTEDPVRFDLFLRIPSWVEDFEIFLNDGEVDFNLENGYAKLSREWKGLNRIVLRLKMNVRLVQSHPYVRENTDKIAVFKGPILFCAEQIDNPDVDVWTFTLDPNEPLKENVEYDSTLGRTTFLTGRGFEIEKDMQLYRPYSRCTLKTERNITLVPYHLWCNRQAGKMAVWLNCT</sequence>
<dbReference type="OrthoDB" id="9757939at2"/>
<dbReference type="KEGG" id="phy:AJ81_06655"/>
<dbReference type="InterPro" id="IPR012878">
    <property type="entry name" value="Beta-AFase-like_GH127_cat"/>
</dbReference>
<proteinExistence type="predicted"/>
<dbReference type="GO" id="GO:0005975">
    <property type="term" value="P:carbohydrate metabolic process"/>
    <property type="evidence" value="ECO:0007669"/>
    <property type="project" value="InterPro"/>
</dbReference>
<gene>
    <name evidence="4" type="ORF">AJ81_06655</name>
</gene>
<evidence type="ECO:0000313" key="4">
    <source>
        <dbReference type="EMBL" id="AJC73924.1"/>
    </source>
</evidence>
<protein>
    <recommendedName>
        <fullName evidence="6">Glycoside hydrolase family 127 protein</fullName>
    </recommendedName>
</protein>
<keyword evidence="5" id="KW-1185">Reference proteome</keyword>
<accession>A0A0X1KRW6</accession>
<dbReference type="EMBL" id="CP007141">
    <property type="protein sequence ID" value="AJC73924.1"/>
    <property type="molecule type" value="Genomic_DNA"/>
</dbReference>
<dbReference type="SUPFAM" id="SSF48208">
    <property type="entry name" value="Six-hairpin glycosidases"/>
    <property type="match status" value="1"/>
</dbReference>
<feature type="domain" description="Non-reducing end beta-L-arabinofuranosidase-like GH127 catalytic" evidence="1">
    <location>
        <begin position="24"/>
        <end position="398"/>
    </location>
</feature>
<dbReference type="Pfam" id="PF20736">
    <property type="entry name" value="Glyco_hydro127M"/>
    <property type="match status" value="1"/>
</dbReference>